<dbReference type="Gene3D" id="2.60.120.620">
    <property type="entry name" value="q2cbj1_9rhob like domain"/>
    <property type="match status" value="1"/>
</dbReference>
<sequence>MATVREQFDDQGFILLAGAIPADTLEGLREGLDPLRQARDTLGERPTRCQTILEPKYFHRSFADFLDLDVTNQAARQIIGTDQLAFAGLACLLGCAEHVVCRWHRDTANMDPVELDLLLNQHPNALVQTNCAVYDDESLWVVPGSHRRDDTQDEVAYSTRFDELGFVDVVDRVRAIESDVFGGMPGALNVKLTAGDCLLYNPLLWHAAEYRPEWKRCTLHGGWKDVDLLDRFSLLRWGLAHNPWLLDPGYMGDLGPNFGPQLARFQQAVERYVD</sequence>
<dbReference type="InterPro" id="IPR008775">
    <property type="entry name" value="Phytyl_CoA_dOase-like"/>
</dbReference>
<dbReference type="AlphaFoldDB" id="A0A381XYE1"/>
<name>A0A381XYE1_9ZZZZ</name>
<evidence type="ECO:0008006" key="2">
    <source>
        <dbReference type="Google" id="ProtNLM"/>
    </source>
</evidence>
<dbReference type="PANTHER" id="PTHR40470:SF1">
    <property type="entry name" value="PHYTANOYL-COA DIOXYGENASE FAMILY PROTEIN (AFU_ORTHOLOGUE AFUA_2G15850)"/>
    <property type="match status" value="1"/>
</dbReference>
<reference evidence="1" key="1">
    <citation type="submission" date="2018-05" db="EMBL/GenBank/DDBJ databases">
        <authorList>
            <person name="Lanie J.A."/>
            <person name="Ng W.-L."/>
            <person name="Kazmierczak K.M."/>
            <person name="Andrzejewski T.M."/>
            <person name="Davidsen T.M."/>
            <person name="Wayne K.J."/>
            <person name="Tettelin H."/>
            <person name="Glass J.I."/>
            <person name="Rusch D."/>
            <person name="Podicherti R."/>
            <person name="Tsui H.-C.T."/>
            <person name="Winkler M.E."/>
        </authorList>
    </citation>
    <scope>NUCLEOTIDE SEQUENCE</scope>
</reference>
<proteinExistence type="predicted"/>
<accession>A0A381XYE1</accession>
<dbReference type="PANTHER" id="PTHR40470">
    <property type="entry name" value="PHYTANOYL-COA DIOXYGENASE FAMILY PROTEIN (AFU_ORTHOLOGUE AFUA_2G15850)"/>
    <property type="match status" value="1"/>
</dbReference>
<organism evidence="1">
    <name type="scientific">marine metagenome</name>
    <dbReference type="NCBI Taxonomy" id="408172"/>
    <lineage>
        <taxon>unclassified sequences</taxon>
        <taxon>metagenomes</taxon>
        <taxon>ecological metagenomes</taxon>
    </lineage>
</organism>
<dbReference type="SUPFAM" id="SSF51197">
    <property type="entry name" value="Clavaminate synthase-like"/>
    <property type="match status" value="1"/>
</dbReference>
<dbReference type="EMBL" id="UINC01016837">
    <property type="protein sequence ID" value="SVA69794.1"/>
    <property type="molecule type" value="Genomic_DNA"/>
</dbReference>
<gene>
    <name evidence="1" type="ORF">METZ01_LOCUS122648</name>
</gene>
<dbReference type="Pfam" id="PF05721">
    <property type="entry name" value="PhyH"/>
    <property type="match status" value="1"/>
</dbReference>
<evidence type="ECO:0000313" key="1">
    <source>
        <dbReference type="EMBL" id="SVA69794.1"/>
    </source>
</evidence>
<protein>
    <recommendedName>
        <fullName evidence="2">Phytanoyl-CoA dioxygenase</fullName>
    </recommendedName>
</protein>